<dbReference type="Proteomes" id="UP000828390">
    <property type="component" value="Unassembled WGS sequence"/>
</dbReference>
<feature type="region of interest" description="Disordered" evidence="1">
    <location>
        <begin position="20"/>
        <end position="89"/>
    </location>
</feature>
<protein>
    <submittedName>
        <fullName evidence="2">Uncharacterized protein</fullName>
    </submittedName>
</protein>
<evidence type="ECO:0000256" key="1">
    <source>
        <dbReference type="SAM" id="MobiDB-lite"/>
    </source>
</evidence>
<comment type="caution">
    <text evidence="2">The sequence shown here is derived from an EMBL/GenBank/DDBJ whole genome shotgun (WGS) entry which is preliminary data.</text>
</comment>
<dbReference type="EMBL" id="JAIWYP010000005">
    <property type="protein sequence ID" value="KAH3816858.1"/>
    <property type="molecule type" value="Genomic_DNA"/>
</dbReference>
<accession>A0A9D4JQ66</accession>
<keyword evidence="3" id="KW-1185">Reference proteome</keyword>
<sequence length="89" mass="10147">METSRRQTVLSSQLRFGCFMETGSASSETDSQTPDIETEEEVDQYSQVMRDYEHRKQKQYVSSINFSPTPPNDKPPTLQSDKPPEIATT</sequence>
<proteinExistence type="predicted"/>
<reference evidence="2" key="1">
    <citation type="journal article" date="2019" name="bioRxiv">
        <title>The Genome of the Zebra Mussel, Dreissena polymorpha: A Resource for Invasive Species Research.</title>
        <authorList>
            <person name="McCartney M.A."/>
            <person name="Auch B."/>
            <person name="Kono T."/>
            <person name="Mallez S."/>
            <person name="Zhang Y."/>
            <person name="Obille A."/>
            <person name="Becker A."/>
            <person name="Abrahante J.E."/>
            <person name="Garbe J."/>
            <person name="Badalamenti J.P."/>
            <person name="Herman A."/>
            <person name="Mangelson H."/>
            <person name="Liachko I."/>
            <person name="Sullivan S."/>
            <person name="Sone E.D."/>
            <person name="Koren S."/>
            <person name="Silverstein K.A.T."/>
            <person name="Beckman K.B."/>
            <person name="Gohl D.M."/>
        </authorList>
    </citation>
    <scope>NUCLEOTIDE SEQUENCE</scope>
    <source>
        <strain evidence="2">Duluth1</strain>
        <tissue evidence="2">Whole animal</tissue>
    </source>
</reference>
<dbReference type="AlphaFoldDB" id="A0A9D4JQ66"/>
<evidence type="ECO:0000313" key="3">
    <source>
        <dbReference type="Proteomes" id="UP000828390"/>
    </source>
</evidence>
<gene>
    <name evidence="2" type="ORF">DPMN_118381</name>
</gene>
<feature type="compositionally biased region" description="Polar residues" evidence="1">
    <location>
        <begin position="23"/>
        <end position="35"/>
    </location>
</feature>
<organism evidence="2 3">
    <name type="scientific">Dreissena polymorpha</name>
    <name type="common">Zebra mussel</name>
    <name type="synonym">Mytilus polymorpha</name>
    <dbReference type="NCBI Taxonomy" id="45954"/>
    <lineage>
        <taxon>Eukaryota</taxon>
        <taxon>Metazoa</taxon>
        <taxon>Spiralia</taxon>
        <taxon>Lophotrochozoa</taxon>
        <taxon>Mollusca</taxon>
        <taxon>Bivalvia</taxon>
        <taxon>Autobranchia</taxon>
        <taxon>Heteroconchia</taxon>
        <taxon>Euheterodonta</taxon>
        <taxon>Imparidentia</taxon>
        <taxon>Neoheterodontei</taxon>
        <taxon>Myida</taxon>
        <taxon>Dreissenoidea</taxon>
        <taxon>Dreissenidae</taxon>
        <taxon>Dreissena</taxon>
    </lineage>
</organism>
<name>A0A9D4JQ66_DREPO</name>
<evidence type="ECO:0000313" key="2">
    <source>
        <dbReference type="EMBL" id="KAH3816858.1"/>
    </source>
</evidence>
<reference evidence="2" key="2">
    <citation type="submission" date="2020-11" db="EMBL/GenBank/DDBJ databases">
        <authorList>
            <person name="McCartney M.A."/>
            <person name="Auch B."/>
            <person name="Kono T."/>
            <person name="Mallez S."/>
            <person name="Becker A."/>
            <person name="Gohl D.M."/>
            <person name="Silverstein K.A.T."/>
            <person name="Koren S."/>
            <person name="Bechman K.B."/>
            <person name="Herman A."/>
            <person name="Abrahante J.E."/>
            <person name="Garbe J."/>
        </authorList>
    </citation>
    <scope>NUCLEOTIDE SEQUENCE</scope>
    <source>
        <strain evidence="2">Duluth1</strain>
        <tissue evidence="2">Whole animal</tissue>
    </source>
</reference>